<sequence>MNRLSSKLFYLICTILVWVGVVFVSTACAWILYQPKVPQELLKK</sequence>
<dbReference type="RefSeq" id="WP_371877713.1">
    <property type="nucleotide sequence ID" value="NZ_CAKMMF010000020.1"/>
</dbReference>
<evidence type="ECO:0000256" key="1">
    <source>
        <dbReference type="SAM" id="Phobius"/>
    </source>
</evidence>
<keyword evidence="3" id="KW-1185">Reference proteome</keyword>
<dbReference type="NCBIfam" id="TIGR04223">
    <property type="entry name" value="quorum_AgrD"/>
    <property type="match status" value="1"/>
</dbReference>
<name>A0ABM9CG85_9BACL</name>
<proteinExistence type="predicted"/>
<keyword evidence="1" id="KW-0812">Transmembrane</keyword>
<gene>
    <name evidence="2" type="ORF">PAECIP111893_03587</name>
</gene>
<dbReference type="EMBL" id="CAKMMF010000020">
    <property type="protein sequence ID" value="CAH1212717.1"/>
    <property type="molecule type" value="Genomic_DNA"/>
</dbReference>
<organism evidence="2 3">
    <name type="scientific">Paenibacillus plantiphilus</name>
    <dbReference type="NCBI Taxonomy" id="2905650"/>
    <lineage>
        <taxon>Bacteria</taxon>
        <taxon>Bacillati</taxon>
        <taxon>Bacillota</taxon>
        <taxon>Bacilli</taxon>
        <taxon>Bacillales</taxon>
        <taxon>Paenibacillaceae</taxon>
        <taxon>Paenibacillus</taxon>
    </lineage>
</organism>
<reference evidence="2" key="1">
    <citation type="submission" date="2022-01" db="EMBL/GenBank/DDBJ databases">
        <authorList>
            <person name="Criscuolo A."/>
        </authorList>
    </citation>
    <scope>NUCLEOTIDE SEQUENCE</scope>
    <source>
        <strain evidence="2">CIP111893</strain>
    </source>
</reference>
<feature type="transmembrane region" description="Helical" evidence="1">
    <location>
        <begin position="9"/>
        <end position="33"/>
    </location>
</feature>
<comment type="caution">
    <text evidence="2">The sequence shown here is derived from an EMBL/GenBank/DDBJ whole genome shotgun (WGS) entry which is preliminary data.</text>
</comment>
<dbReference type="PROSITE" id="PS51257">
    <property type="entry name" value="PROKAR_LIPOPROTEIN"/>
    <property type="match status" value="1"/>
</dbReference>
<protein>
    <recommendedName>
        <fullName evidence="4">Cyclic lactone autoinducer peptide</fullName>
    </recommendedName>
</protein>
<keyword evidence="1" id="KW-1133">Transmembrane helix</keyword>
<evidence type="ECO:0000313" key="3">
    <source>
        <dbReference type="Proteomes" id="UP000838686"/>
    </source>
</evidence>
<evidence type="ECO:0000313" key="2">
    <source>
        <dbReference type="EMBL" id="CAH1212717.1"/>
    </source>
</evidence>
<keyword evidence="1" id="KW-0472">Membrane</keyword>
<dbReference type="InterPro" id="IPR009229">
    <property type="entry name" value="AgrD"/>
</dbReference>
<dbReference type="Proteomes" id="UP000838686">
    <property type="component" value="Unassembled WGS sequence"/>
</dbReference>
<evidence type="ECO:0008006" key="4">
    <source>
        <dbReference type="Google" id="ProtNLM"/>
    </source>
</evidence>
<accession>A0ABM9CG85</accession>
<dbReference type="Pfam" id="PF05931">
    <property type="entry name" value="AgrD"/>
    <property type="match status" value="1"/>
</dbReference>